<feature type="transmembrane region" description="Helical" evidence="7">
    <location>
        <begin position="42"/>
        <end position="63"/>
    </location>
</feature>
<dbReference type="Pfam" id="PF00474">
    <property type="entry name" value="SSF"/>
    <property type="match status" value="1"/>
</dbReference>
<evidence type="ECO:0000256" key="6">
    <source>
        <dbReference type="RuleBase" id="RU362091"/>
    </source>
</evidence>
<evidence type="ECO:0000256" key="3">
    <source>
        <dbReference type="ARBA" id="ARBA00022692"/>
    </source>
</evidence>
<evidence type="ECO:0000256" key="4">
    <source>
        <dbReference type="ARBA" id="ARBA00022989"/>
    </source>
</evidence>
<feature type="transmembrane region" description="Helical" evidence="7">
    <location>
        <begin position="463"/>
        <end position="487"/>
    </location>
</feature>
<gene>
    <name evidence="8" type="ORF">SAMN05421820_102291</name>
</gene>
<feature type="transmembrane region" description="Helical" evidence="7">
    <location>
        <begin position="157"/>
        <end position="179"/>
    </location>
</feature>
<dbReference type="NCBIfam" id="NF007790">
    <property type="entry name" value="PRK10484.1"/>
    <property type="match status" value="1"/>
</dbReference>
<dbReference type="GO" id="GO:0005412">
    <property type="term" value="F:D-glucose:sodium symporter activity"/>
    <property type="evidence" value="ECO:0007669"/>
    <property type="project" value="TreeGrafter"/>
</dbReference>
<dbReference type="OrthoDB" id="9814523at2"/>
<feature type="transmembrane region" description="Helical" evidence="7">
    <location>
        <begin position="282"/>
        <end position="308"/>
    </location>
</feature>
<reference evidence="9" key="1">
    <citation type="submission" date="2016-10" db="EMBL/GenBank/DDBJ databases">
        <authorList>
            <person name="Varghese N."/>
            <person name="Submissions S."/>
        </authorList>
    </citation>
    <scope>NUCLEOTIDE SEQUENCE [LARGE SCALE GENOMIC DNA]</scope>
    <source>
        <strain evidence="9">DSM 19110</strain>
    </source>
</reference>
<comment type="subcellular location">
    <subcellularLocation>
        <location evidence="1">Membrane</location>
        <topology evidence="1">Multi-pass membrane protein</topology>
    </subcellularLocation>
</comment>
<feature type="transmembrane region" description="Helical" evidence="7">
    <location>
        <begin position="119"/>
        <end position="145"/>
    </location>
</feature>
<evidence type="ECO:0000313" key="9">
    <source>
        <dbReference type="Proteomes" id="UP000183200"/>
    </source>
</evidence>
<feature type="transmembrane region" description="Helical" evidence="7">
    <location>
        <begin position="508"/>
        <end position="530"/>
    </location>
</feature>
<dbReference type="PANTHER" id="PTHR11819:SF195">
    <property type="entry name" value="SODIUM_GLUCOSE COTRANSPORTER 4"/>
    <property type="match status" value="1"/>
</dbReference>
<dbReference type="InterPro" id="IPR001734">
    <property type="entry name" value="Na/solute_symporter"/>
</dbReference>
<keyword evidence="9" id="KW-1185">Reference proteome</keyword>
<feature type="transmembrane region" description="Helical" evidence="7">
    <location>
        <begin position="6"/>
        <end position="22"/>
    </location>
</feature>
<dbReference type="Gene3D" id="1.20.1730.10">
    <property type="entry name" value="Sodium/glucose cotransporter"/>
    <property type="match status" value="1"/>
</dbReference>
<name>A0A1G9NDL7_9SPHI</name>
<keyword evidence="5 7" id="KW-0472">Membrane</keyword>
<comment type="similarity">
    <text evidence="2 6">Belongs to the sodium:solute symporter (SSF) (TC 2.A.21) family.</text>
</comment>
<feature type="transmembrane region" description="Helical" evidence="7">
    <location>
        <begin position="75"/>
        <end position="98"/>
    </location>
</feature>
<feature type="transmembrane region" description="Helical" evidence="7">
    <location>
        <begin position="191"/>
        <end position="209"/>
    </location>
</feature>
<dbReference type="AlphaFoldDB" id="A0A1G9NDL7"/>
<feature type="transmembrane region" description="Helical" evidence="7">
    <location>
        <begin position="413"/>
        <end position="430"/>
    </location>
</feature>
<dbReference type="PANTHER" id="PTHR11819">
    <property type="entry name" value="SOLUTE CARRIER FAMILY 5"/>
    <property type="match status" value="1"/>
</dbReference>
<feature type="transmembrane region" description="Helical" evidence="7">
    <location>
        <begin position="437"/>
        <end position="457"/>
    </location>
</feature>
<feature type="transmembrane region" description="Helical" evidence="7">
    <location>
        <begin position="384"/>
        <end position="401"/>
    </location>
</feature>
<dbReference type="GO" id="GO:0005886">
    <property type="term" value="C:plasma membrane"/>
    <property type="evidence" value="ECO:0007669"/>
    <property type="project" value="TreeGrafter"/>
</dbReference>
<sequence length="534" mass="58645">MNFTAFATFITVTVLVALISWFKTRRHKITTSAGLFLANRKLSFTAVGTALFFTNISAAEFVGNSESVYLNNMTVMAWGVSSVFAMLIVSEFVIPVYLKGAMSTTPDFLENRYDPQTKKLVSLVFLIGYMVNLLPIVLYTGAVALNGLFHFSDIWDISYGSSIWILVWCIGLIGSLYSILGGLKAIVISDLVLGVCMFTGALLLAYFGLSHVGNGDFQQGIHTILSSKTEHFNSIGTSKDAVPFSTIFTGMILMNLFYWGTEQVIVQQALASSNLEASQKGIALACAGKLLGPLLFILPGIIAVHMYSNMENTTEVFSRVVSDVSPPVLSGFIAAVIFGAAITSYSPGLNSASTLFILNLYKPFKEKKGLPVTEKNLLKTSKRFEMFASLLAMFIAPLFLFSSDSFYTFMQKINAAFSIPIFTIMFVGFVTKKVPPIAAKIGLAFCLTGYILTQMVFDTGIHFLHVLAILFVLTSAIMLIIGKLYPMERAYIAQDKPIVDLKPWKNRHWVNGLLLLIMILLFLLFSPLYLSAAG</sequence>
<dbReference type="NCBIfam" id="TIGR00813">
    <property type="entry name" value="sss"/>
    <property type="match status" value="1"/>
</dbReference>
<dbReference type="InterPro" id="IPR038377">
    <property type="entry name" value="Na/Glc_symporter_sf"/>
</dbReference>
<evidence type="ECO:0000313" key="8">
    <source>
        <dbReference type="EMBL" id="SDL84484.1"/>
    </source>
</evidence>
<dbReference type="Proteomes" id="UP000183200">
    <property type="component" value="Unassembled WGS sequence"/>
</dbReference>
<feature type="transmembrane region" description="Helical" evidence="7">
    <location>
        <begin position="328"/>
        <end position="358"/>
    </location>
</feature>
<dbReference type="RefSeq" id="WP_074605183.1">
    <property type="nucleotide sequence ID" value="NZ_FNGY01000002.1"/>
</dbReference>
<feature type="transmembrane region" description="Helical" evidence="7">
    <location>
        <begin position="241"/>
        <end position="261"/>
    </location>
</feature>
<evidence type="ECO:0000256" key="1">
    <source>
        <dbReference type="ARBA" id="ARBA00004141"/>
    </source>
</evidence>
<dbReference type="STRING" id="430522.BFS30_03730"/>
<proteinExistence type="inferred from homology"/>
<protein>
    <submittedName>
        <fullName evidence="8">Solute:Na+ symporter, SSS family</fullName>
    </submittedName>
</protein>
<dbReference type="CDD" id="cd10328">
    <property type="entry name" value="SLC5sbd_YidK"/>
    <property type="match status" value="1"/>
</dbReference>
<evidence type="ECO:0000256" key="7">
    <source>
        <dbReference type="SAM" id="Phobius"/>
    </source>
</evidence>
<accession>A0A1G9NDL7</accession>
<evidence type="ECO:0000256" key="2">
    <source>
        <dbReference type="ARBA" id="ARBA00006434"/>
    </source>
</evidence>
<keyword evidence="4 7" id="KW-1133">Transmembrane helix</keyword>
<dbReference type="PROSITE" id="PS50283">
    <property type="entry name" value="NA_SOLUT_SYMP_3"/>
    <property type="match status" value="1"/>
</dbReference>
<organism evidence="8 9">
    <name type="scientific">Pedobacter steynii</name>
    <dbReference type="NCBI Taxonomy" id="430522"/>
    <lineage>
        <taxon>Bacteria</taxon>
        <taxon>Pseudomonadati</taxon>
        <taxon>Bacteroidota</taxon>
        <taxon>Sphingobacteriia</taxon>
        <taxon>Sphingobacteriales</taxon>
        <taxon>Sphingobacteriaceae</taxon>
        <taxon>Pedobacter</taxon>
    </lineage>
</organism>
<evidence type="ECO:0000256" key="5">
    <source>
        <dbReference type="ARBA" id="ARBA00023136"/>
    </source>
</evidence>
<dbReference type="EMBL" id="FNGY01000002">
    <property type="protein sequence ID" value="SDL84484.1"/>
    <property type="molecule type" value="Genomic_DNA"/>
</dbReference>
<keyword evidence="3 7" id="KW-0812">Transmembrane</keyword>